<evidence type="ECO:0000256" key="4">
    <source>
        <dbReference type="ARBA" id="ARBA00022692"/>
    </source>
</evidence>
<feature type="transmembrane region" description="Helical" evidence="8">
    <location>
        <begin position="436"/>
        <end position="453"/>
    </location>
</feature>
<evidence type="ECO:0008006" key="11">
    <source>
        <dbReference type="Google" id="ProtNLM"/>
    </source>
</evidence>
<dbReference type="PANTHER" id="PTHR11629:SF63">
    <property type="entry name" value="V-TYPE PROTON ATPASE SUBUNIT A"/>
    <property type="match status" value="1"/>
</dbReference>
<comment type="caution">
    <text evidence="9">The sequence shown here is derived from an EMBL/GenBank/DDBJ whole genome shotgun (WGS) entry which is preliminary data.</text>
</comment>
<evidence type="ECO:0000256" key="5">
    <source>
        <dbReference type="ARBA" id="ARBA00022989"/>
    </source>
</evidence>
<dbReference type="InterPro" id="IPR002490">
    <property type="entry name" value="V-ATPase_116kDa_su"/>
</dbReference>
<keyword evidence="6" id="KW-0406">Ion transport</keyword>
<proteinExistence type="inferred from homology"/>
<feature type="transmembrane region" description="Helical" evidence="8">
    <location>
        <begin position="402"/>
        <end position="424"/>
    </location>
</feature>
<protein>
    <recommendedName>
        <fullName evidence="11">V-type ATP synthase subunit I</fullName>
    </recommendedName>
</protein>
<dbReference type="GO" id="GO:0046961">
    <property type="term" value="F:proton-transporting ATPase activity, rotational mechanism"/>
    <property type="evidence" value="ECO:0007669"/>
    <property type="project" value="InterPro"/>
</dbReference>
<comment type="subcellular location">
    <subcellularLocation>
        <location evidence="1">Membrane</location>
        <topology evidence="1">Multi-pass membrane protein</topology>
    </subcellularLocation>
</comment>
<dbReference type="EMBL" id="JADIME010000002">
    <property type="protein sequence ID" value="MBO8464391.1"/>
    <property type="molecule type" value="Genomic_DNA"/>
</dbReference>
<dbReference type="PANTHER" id="PTHR11629">
    <property type="entry name" value="VACUOLAR PROTON ATPASES"/>
    <property type="match status" value="1"/>
</dbReference>
<sequence length="603" mass="67535">MTKYTFILLSGEKDGFLKKLSELGVMDITRSDKPVDECSAKMLDTVSRYKAAIKKLEKFSVKDDPDTDRISHAASQCRMPEDFISAFEETDSRISAVSDAVRSCEKEIRSAAVWGEYTREDLARIDALGYTVRFFCVPARHFDKKWEDEYILQIIEATDNIWFVILSPKGENITYPAREIQPPQASVNELEADLKRLSEELVCLKGRMLFFKGRIESIRSSYHEETYRLDQYFASESAASAAENHISILEGFAPAENRKDIEAFLDNCDVYYIAEEATADDNPPVKLKNNWFARAFEPIGSLYLLPRYDELDLTPFFAPFYMLFFGLCVGDLGYGIILLAAGIAIHFKMPKMANIGTLVSLLGIGSMIMPMLSGTVFGAKLYDILPMSDKLRGMFLTDMQLFWFSLIFGIVQLVFARLIAAVYATVKHGWQAGLSNFGWAAFTLWAALAFAEWNSKGELEIMSPAMSYTLLGIAGVCILFFSSLSKNIFKRIGKGITSIYDVTGLLGDVLSYIRLFGLGMSGGILGMVFNSMAFQLSGIPYAGWVLTVLLLIIGHSLTIFIACLGAFVHPMRLTFVEFYKNVGFIGGGRPYRPLKKETITNKQ</sequence>
<reference evidence="9" key="1">
    <citation type="submission" date="2020-10" db="EMBL/GenBank/DDBJ databases">
        <authorList>
            <person name="Gilroy R."/>
        </authorList>
    </citation>
    <scope>NUCLEOTIDE SEQUENCE</scope>
    <source>
        <strain evidence="9">10037</strain>
    </source>
</reference>
<keyword evidence="5 8" id="KW-1133">Transmembrane helix</keyword>
<evidence type="ECO:0000256" key="7">
    <source>
        <dbReference type="ARBA" id="ARBA00023136"/>
    </source>
</evidence>
<dbReference type="GO" id="GO:0016471">
    <property type="term" value="C:vacuolar proton-transporting V-type ATPase complex"/>
    <property type="evidence" value="ECO:0007669"/>
    <property type="project" value="TreeGrafter"/>
</dbReference>
<feature type="transmembrane region" description="Helical" evidence="8">
    <location>
        <begin position="357"/>
        <end position="382"/>
    </location>
</feature>
<accession>A0A9D9I1S3</accession>
<evidence type="ECO:0000256" key="2">
    <source>
        <dbReference type="ARBA" id="ARBA00009904"/>
    </source>
</evidence>
<feature type="transmembrane region" description="Helical" evidence="8">
    <location>
        <begin position="320"/>
        <end position="345"/>
    </location>
</feature>
<reference evidence="9" key="2">
    <citation type="journal article" date="2021" name="PeerJ">
        <title>Extensive microbial diversity within the chicken gut microbiome revealed by metagenomics and culture.</title>
        <authorList>
            <person name="Gilroy R."/>
            <person name="Ravi A."/>
            <person name="Getino M."/>
            <person name="Pursley I."/>
            <person name="Horton D.L."/>
            <person name="Alikhan N.F."/>
            <person name="Baker D."/>
            <person name="Gharbi K."/>
            <person name="Hall N."/>
            <person name="Watson M."/>
            <person name="Adriaenssens E.M."/>
            <person name="Foster-Nyarko E."/>
            <person name="Jarju S."/>
            <person name="Secka A."/>
            <person name="Antonio M."/>
            <person name="Oren A."/>
            <person name="Chaudhuri R.R."/>
            <person name="La Ragione R."/>
            <person name="Hildebrand F."/>
            <person name="Pallen M.J."/>
        </authorList>
    </citation>
    <scope>NUCLEOTIDE SEQUENCE</scope>
    <source>
        <strain evidence="9">10037</strain>
    </source>
</reference>
<evidence type="ECO:0000256" key="3">
    <source>
        <dbReference type="ARBA" id="ARBA00022448"/>
    </source>
</evidence>
<evidence type="ECO:0000313" key="9">
    <source>
        <dbReference type="EMBL" id="MBO8464391.1"/>
    </source>
</evidence>
<name>A0A9D9I1S3_9BACT</name>
<evidence type="ECO:0000256" key="1">
    <source>
        <dbReference type="ARBA" id="ARBA00004141"/>
    </source>
</evidence>
<evidence type="ECO:0000313" key="10">
    <source>
        <dbReference type="Proteomes" id="UP000823597"/>
    </source>
</evidence>
<dbReference type="Pfam" id="PF01496">
    <property type="entry name" value="V_ATPase_I"/>
    <property type="match status" value="1"/>
</dbReference>
<feature type="transmembrane region" description="Helical" evidence="8">
    <location>
        <begin position="541"/>
        <end position="568"/>
    </location>
</feature>
<comment type="similarity">
    <text evidence="2">Belongs to the V-ATPase 116 kDa subunit family.</text>
</comment>
<keyword evidence="7 8" id="KW-0472">Membrane</keyword>
<dbReference type="Proteomes" id="UP000823597">
    <property type="component" value="Unassembled WGS sequence"/>
</dbReference>
<keyword evidence="3" id="KW-0813">Transport</keyword>
<evidence type="ECO:0000256" key="8">
    <source>
        <dbReference type="SAM" id="Phobius"/>
    </source>
</evidence>
<dbReference type="AlphaFoldDB" id="A0A9D9I1S3"/>
<evidence type="ECO:0000256" key="6">
    <source>
        <dbReference type="ARBA" id="ARBA00023065"/>
    </source>
</evidence>
<organism evidence="9 10">
    <name type="scientific">Candidatus Merdivivens pullistercoris</name>
    <dbReference type="NCBI Taxonomy" id="2840873"/>
    <lineage>
        <taxon>Bacteria</taxon>
        <taxon>Pseudomonadati</taxon>
        <taxon>Bacteroidota</taxon>
        <taxon>Bacteroidia</taxon>
        <taxon>Bacteroidales</taxon>
        <taxon>Muribaculaceae</taxon>
        <taxon>Muribaculaceae incertae sedis</taxon>
        <taxon>Candidatus Merdivivens</taxon>
    </lineage>
</organism>
<dbReference type="GO" id="GO:0033179">
    <property type="term" value="C:proton-transporting V-type ATPase, V0 domain"/>
    <property type="evidence" value="ECO:0007669"/>
    <property type="project" value="InterPro"/>
</dbReference>
<keyword evidence="4 8" id="KW-0812">Transmembrane</keyword>
<dbReference type="GO" id="GO:0007035">
    <property type="term" value="P:vacuolar acidification"/>
    <property type="evidence" value="ECO:0007669"/>
    <property type="project" value="TreeGrafter"/>
</dbReference>
<dbReference type="GO" id="GO:0051117">
    <property type="term" value="F:ATPase binding"/>
    <property type="evidence" value="ECO:0007669"/>
    <property type="project" value="TreeGrafter"/>
</dbReference>
<gene>
    <name evidence="9" type="ORF">IAB93_00155</name>
</gene>
<feature type="transmembrane region" description="Helical" evidence="8">
    <location>
        <begin position="465"/>
        <end position="484"/>
    </location>
</feature>
<feature type="transmembrane region" description="Helical" evidence="8">
    <location>
        <begin position="505"/>
        <end position="529"/>
    </location>
</feature>